<organism evidence="1 2">
    <name type="scientific">Thalassiosira oceanica</name>
    <name type="common">Marine diatom</name>
    <dbReference type="NCBI Taxonomy" id="159749"/>
    <lineage>
        <taxon>Eukaryota</taxon>
        <taxon>Sar</taxon>
        <taxon>Stramenopiles</taxon>
        <taxon>Ochrophyta</taxon>
        <taxon>Bacillariophyta</taxon>
        <taxon>Coscinodiscophyceae</taxon>
        <taxon>Thalassiosirophycidae</taxon>
        <taxon>Thalassiosirales</taxon>
        <taxon>Thalassiosiraceae</taxon>
        <taxon>Thalassiosira</taxon>
    </lineage>
</organism>
<accession>K0SWM4</accession>
<reference evidence="1 2" key="1">
    <citation type="journal article" date="2012" name="Genome Biol.">
        <title>Genome and low-iron response of an oceanic diatom adapted to chronic iron limitation.</title>
        <authorList>
            <person name="Lommer M."/>
            <person name="Specht M."/>
            <person name="Roy A.S."/>
            <person name="Kraemer L."/>
            <person name="Andreson R."/>
            <person name="Gutowska M.A."/>
            <person name="Wolf J."/>
            <person name="Bergner S.V."/>
            <person name="Schilhabel M.B."/>
            <person name="Klostermeier U.C."/>
            <person name="Beiko R.G."/>
            <person name="Rosenstiel P."/>
            <person name="Hippler M."/>
            <person name="Laroche J."/>
        </authorList>
    </citation>
    <scope>NUCLEOTIDE SEQUENCE [LARGE SCALE GENOMIC DNA]</scope>
    <source>
        <strain evidence="1 2">CCMP1005</strain>
    </source>
</reference>
<protein>
    <submittedName>
        <fullName evidence="1">Uncharacterized protein</fullName>
    </submittedName>
</protein>
<dbReference type="AlphaFoldDB" id="K0SWM4"/>
<name>K0SWM4_THAOC</name>
<dbReference type="Proteomes" id="UP000266841">
    <property type="component" value="Unassembled WGS sequence"/>
</dbReference>
<proteinExistence type="predicted"/>
<sequence>MGYKDSLETIKDMFMAGIATKEQYAEALKGYQDAVEEMKSHDRDEAKYLDGRAGIVPQTFPFAIWATLSVAQLSSGKLPSINASFAPHTGTQVKSSSSAWLSGAQRLPWSHNCGGCTLPPRTNTCTSSSDFVSPKPL</sequence>
<dbReference type="OrthoDB" id="2247385at2759"/>
<evidence type="ECO:0000313" key="2">
    <source>
        <dbReference type="Proteomes" id="UP000266841"/>
    </source>
</evidence>
<gene>
    <name evidence="1" type="ORF">THAOC_08869</name>
</gene>
<dbReference type="EMBL" id="AGNL01009492">
    <property type="protein sequence ID" value="EJK69835.1"/>
    <property type="molecule type" value="Genomic_DNA"/>
</dbReference>
<keyword evidence="2" id="KW-1185">Reference proteome</keyword>
<comment type="caution">
    <text evidence="1">The sequence shown here is derived from an EMBL/GenBank/DDBJ whole genome shotgun (WGS) entry which is preliminary data.</text>
</comment>
<evidence type="ECO:0000313" key="1">
    <source>
        <dbReference type="EMBL" id="EJK69835.1"/>
    </source>
</evidence>